<dbReference type="SUPFAM" id="SSF56784">
    <property type="entry name" value="HAD-like"/>
    <property type="match status" value="1"/>
</dbReference>
<dbReference type="InterPro" id="IPR023214">
    <property type="entry name" value="HAD_sf"/>
</dbReference>
<dbReference type="RefSeq" id="WP_093004088.1">
    <property type="nucleotide sequence ID" value="NZ_FNZZ01000002.1"/>
</dbReference>
<organism evidence="4 5">
    <name type="scientific">Sphingomonas palmae</name>
    <dbReference type="NCBI Taxonomy" id="1855283"/>
    <lineage>
        <taxon>Bacteria</taxon>
        <taxon>Pseudomonadati</taxon>
        <taxon>Pseudomonadota</taxon>
        <taxon>Alphaproteobacteria</taxon>
        <taxon>Sphingomonadales</taxon>
        <taxon>Sphingomonadaceae</taxon>
        <taxon>Sphingomonas</taxon>
    </lineage>
</organism>
<dbReference type="OrthoDB" id="7739434at2"/>
<dbReference type="PANTHER" id="PTHR43344">
    <property type="entry name" value="PHOSPHOSERINE PHOSPHATASE"/>
    <property type="match status" value="1"/>
</dbReference>
<dbReference type="Gene3D" id="3.40.50.1000">
    <property type="entry name" value="HAD superfamily/HAD-like"/>
    <property type="match status" value="1"/>
</dbReference>
<name>A0A1H7KUW1_9SPHN</name>
<dbReference type="GO" id="GO:0046872">
    <property type="term" value="F:metal ion binding"/>
    <property type="evidence" value="ECO:0007669"/>
    <property type="project" value="UniProtKB-KW"/>
</dbReference>
<dbReference type="InterPro" id="IPR036412">
    <property type="entry name" value="HAD-like_sf"/>
</dbReference>
<keyword evidence="5" id="KW-1185">Reference proteome</keyword>
<dbReference type="NCBIfam" id="TIGR01488">
    <property type="entry name" value="HAD-SF-IB"/>
    <property type="match status" value="1"/>
</dbReference>
<accession>A0A1H7KUW1</accession>
<evidence type="ECO:0000256" key="2">
    <source>
        <dbReference type="ARBA" id="ARBA00022801"/>
    </source>
</evidence>
<dbReference type="AlphaFoldDB" id="A0A1H7KUW1"/>
<dbReference type="InterPro" id="IPR050582">
    <property type="entry name" value="HAD-like_SerB"/>
</dbReference>
<dbReference type="GO" id="GO:0016787">
    <property type="term" value="F:hydrolase activity"/>
    <property type="evidence" value="ECO:0007669"/>
    <property type="project" value="UniProtKB-KW"/>
</dbReference>
<evidence type="ECO:0000313" key="4">
    <source>
        <dbReference type="EMBL" id="SEK89717.1"/>
    </source>
</evidence>
<evidence type="ECO:0000256" key="1">
    <source>
        <dbReference type="ARBA" id="ARBA00022723"/>
    </source>
</evidence>
<evidence type="ECO:0000256" key="3">
    <source>
        <dbReference type="ARBA" id="ARBA00022842"/>
    </source>
</evidence>
<evidence type="ECO:0000313" key="5">
    <source>
        <dbReference type="Proteomes" id="UP000199214"/>
    </source>
</evidence>
<dbReference type="STRING" id="1855283.SAMN05216382_1064"/>
<dbReference type="Proteomes" id="UP000199214">
    <property type="component" value="Unassembled WGS sequence"/>
</dbReference>
<dbReference type="PANTHER" id="PTHR43344:SF13">
    <property type="entry name" value="PHOSPHATASE RV3661-RELATED"/>
    <property type="match status" value="1"/>
</dbReference>
<dbReference type="Pfam" id="PF12710">
    <property type="entry name" value="HAD"/>
    <property type="match status" value="1"/>
</dbReference>
<keyword evidence="2 4" id="KW-0378">Hydrolase</keyword>
<protein>
    <submittedName>
        <fullName evidence="4">HAD-superfamily subfamily IB hydrolase, TIGR01490</fullName>
    </submittedName>
</protein>
<dbReference type="Gene3D" id="1.20.1440.100">
    <property type="entry name" value="SG protein - dephosphorylation function"/>
    <property type="match status" value="1"/>
</dbReference>
<reference evidence="5" key="1">
    <citation type="submission" date="2016-10" db="EMBL/GenBank/DDBJ databases">
        <authorList>
            <person name="Varghese N."/>
            <person name="Submissions S."/>
        </authorList>
    </citation>
    <scope>NUCLEOTIDE SEQUENCE [LARGE SCALE GENOMIC DNA]</scope>
    <source>
        <strain evidence="5">JS21-1</strain>
    </source>
</reference>
<keyword evidence="3" id="KW-0460">Magnesium</keyword>
<sequence length="224" mass="24361">MTRYAFYDLDRTITRLPTWSAFLLFAARARAPWRLALVPAAALAAVAHKGGLLGRDRLKEVMHRLLIGGAIPANDLATIANSFAERQLAGNIRAGAIARIAADRAEGYRVVLATAAHRFYAAAIAWRLGIDDVIATEASGSGDTHVSHRLSGANVYGAAKLAAVTAWLAAREEPRERQHIRFYSDHATDAPCLAFADEGFAVHPDARLRTLARANGWPILDWEQ</sequence>
<dbReference type="EMBL" id="FNZZ01000002">
    <property type="protein sequence ID" value="SEK89717.1"/>
    <property type="molecule type" value="Genomic_DNA"/>
</dbReference>
<gene>
    <name evidence="4" type="ORF">SAMN05216382_1064</name>
</gene>
<proteinExistence type="predicted"/>
<keyword evidence="1" id="KW-0479">Metal-binding</keyword>